<dbReference type="PROSITE" id="PS50943">
    <property type="entry name" value="HTH_CROC1"/>
    <property type="match status" value="1"/>
</dbReference>
<dbReference type="InterPro" id="IPR010982">
    <property type="entry name" value="Lambda_DNA-bd_dom_sf"/>
</dbReference>
<dbReference type="InterPro" id="IPR001387">
    <property type="entry name" value="Cro/C1-type_HTH"/>
</dbReference>
<evidence type="ECO:0000259" key="1">
    <source>
        <dbReference type="PROSITE" id="PS50943"/>
    </source>
</evidence>
<dbReference type="EMBL" id="JADWOX010000009">
    <property type="protein sequence ID" value="MBI1684870.1"/>
    <property type="molecule type" value="Genomic_DNA"/>
</dbReference>
<keyword evidence="3" id="KW-1185">Reference proteome</keyword>
<comment type="caution">
    <text evidence="2">The sequence shown here is derived from an EMBL/GenBank/DDBJ whole genome shotgun (WGS) entry which is preliminary data.</text>
</comment>
<dbReference type="Pfam" id="PF01381">
    <property type="entry name" value="HTH_3"/>
    <property type="match status" value="1"/>
</dbReference>
<sequence>MSNHPTDTHVGAMIRGRRKALGISQQALADRLGVSFQQVQKYERGDNRISASKLYAVAHCLSCPTTYFFDGLSTCHISTEGGPLMLTAEDLEVVRLLSTIPSSKVRRQIVTLARALAAEA</sequence>
<protein>
    <submittedName>
        <fullName evidence="2">Helix-turn-helix domain-containing protein</fullName>
    </submittedName>
</protein>
<dbReference type="Gene3D" id="1.10.260.40">
    <property type="entry name" value="lambda repressor-like DNA-binding domains"/>
    <property type="match status" value="1"/>
</dbReference>
<organism evidence="2 3">
    <name type="scientific">Caulobacter hibisci</name>
    <dbReference type="NCBI Taxonomy" id="2035993"/>
    <lineage>
        <taxon>Bacteria</taxon>
        <taxon>Pseudomonadati</taxon>
        <taxon>Pseudomonadota</taxon>
        <taxon>Alphaproteobacteria</taxon>
        <taxon>Caulobacterales</taxon>
        <taxon>Caulobacteraceae</taxon>
        <taxon>Caulobacter</taxon>
    </lineage>
</organism>
<dbReference type="SUPFAM" id="SSF47413">
    <property type="entry name" value="lambda repressor-like DNA-binding domains"/>
    <property type="match status" value="1"/>
</dbReference>
<dbReference type="Proteomes" id="UP000639859">
    <property type="component" value="Unassembled WGS sequence"/>
</dbReference>
<accession>A0ABS0T177</accession>
<proteinExistence type="predicted"/>
<evidence type="ECO:0000313" key="3">
    <source>
        <dbReference type="Proteomes" id="UP000639859"/>
    </source>
</evidence>
<dbReference type="SMART" id="SM00530">
    <property type="entry name" value="HTH_XRE"/>
    <property type="match status" value="1"/>
</dbReference>
<gene>
    <name evidence="2" type="ORF">I4Q42_14445</name>
</gene>
<feature type="domain" description="HTH cro/C1-type" evidence="1">
    <location>
        <begin position="14"/>
        <end position="68"/>
    </location>
</feature>
<name>A0ABS0T177_9CAUL</name>
<reference evidence="2 3" key="1">
    <citation type="submission" date="2020-11" db="EMBL/GenBank/DDBJ databases">
        <title>genome sequence of strain KACC 18849.</title>
        <authorList>
            <person name="Gao J."/>
            <person name="Zhang X."/>
        </authorList>
    </citation>
    <scope>NUCLEOTIDE SEQUENCE [LARGE SCALE GENOMIC DNA]</scope>
    <source>
        <strain evidence="2 3">KACC 18849</strain>
    </source>
</reference>
<dbReference type="CDD" id="cd00093">
    <property type="entry name" value="HTH_XRE"/>
    <property type="match status" value="1"/>
</dbReference>
<evidence type="ECO:0000313" key="2">
    <source>
        <dbReference type="EMBL" id="MBI1684870.1"/>
    </source>
</evidence>